<dbReference type="Pfam" id="PF13966">
    <property type="entry name" value="zf-RVT"/>
    <property type="match status" value="1"/>
</dbReference>
<evidence type="ECO:0000313" key="4">
    <source>
        <dbReference type="Proteomes" id="UP001172457"/>
    </source>
</evidence>
<evidence type="ECO:0000256" key="1">
    <source>
        <dbReference type="SAM" id="MobiDB-lite"/>
    </source>
</evidence>
<keyword evidence="4" id="KW-1185">Reference proteome</keyword>
<dbReference type="SUPFAM" id="SSF56219">
    <property type="entry name" value="DNase I-like"/>
    <property type="match status" value="1"/>
</dbReference>
<dbReference type="PANTHER" id="PTHR33116:SF78">
    <property type="entry name" value="OS12G0587133 PROTEIN"/>
    <property type="match status" value="1"/>
</dbReference>
<evidence type="ECO:0000259" key="2">
    <source>
        <dbReference type="PROSITE" id="PS50878"/>
    </source>
</evidence>
<accession>A0AA38SR37</accession>
<feature type="region of interest" description="Disordered" evidence="1">
    <location>
        <begin position="402"/>
        <end position="443"/>
    </location>
</feature>
<comment type="caution">
    <text evidence="3">The sequence shown here is derived from an EMBL/GenBank/DDBJ whole genome shotgun (WGS) entry which is preliminary data.</text>
</comment>
<dbReference type="CDD" id="cd01650">
    <property type="entry name" value="RT_nLTR_like"/>
    <property type="match status" value="1"/>
</dbReference>
<dbReference type="SUPFAM" id="SSF56672">
    <property type="entry name" value="DNA/RNA polymerases"/>
    <property type="match status" value="1"/>
</dbReference>
<dbReference type="InterPro" id="IPR000477">
    <property type="entry name" value="RT_dom"/>
</dbReference>
<name>A0AA38SR37_9ASTR</name>
<feature type="region of interest" description="Disordered" evidence="1">
    <location>
        <begin position="1"/>
        <end position="20"/>
    </location>
</feature>
<dbReference type="InterPro" id="IPR026960">
    <property type="entry name" value="RVT-Znf"/>
</dbReference>
<dbReference type="InterPro" id="IPR025558">
    <property type="entry name" value="DUF4283"/>
</dbReference>
<feature type="compositionally biased region" description="Polar residues" evidence="1">
    <location>
        <begin position="1"/>
        <end position="15"/>
    </location>
</feature>
<dbReference type="Pfam" id="PF14111">
    <property type="entry name" value="DUF4283"/>
    <property type="match status" value="1"/>
</dbReference>
<dbReference type="Pfam" id="PF00078">
    <property type="entry name" value="RVT_1"/>
    <property type="match status" value="1"/>
</dbReference>
<dbReference type="InterPro" id="IPR036691">
    <property type="entry name" value="Endo/exonu/phosph_ase_sf"/>
</dbReference>
<sequence>MATVQLDASVTNTPEGDNDPSRVSVFQRLTPSVSFADVVGKKSDVNAKLGYFPMKDRKLSSVQIPVELAREASKAYDTTVVGYFLGSRVPFPIVQRALQAVWGKHGFDDVMMNSNGFFFIKFNDSGGCTKAIEEGMVMIRNIPLFVSPWDPSKGLFRPSHDSCPLWVKLHNVPLVLFNNEGISRIASALGIPKQMDACTASMCDKRWGRPGFAKVLIDVWAVGNLKKELEVVIPHLHDDGSDKVKVVVEYLWEPVQCSHCCVFGHKISSCVKAMRFKENQKKRPENMDAEGFVRVERKQWKRKDSTDKGTFGEVGASTSGTKNDTNEVPLAESSVVELQGDVVALDHVVEPVTVVQQDVVSATTETVNKHDLVDVVGEVDAGLAMARNKDAVLEENIPLVTSHKDKNKGPVLEEVPPSVPPKPPRPPIKGILKNPNRGLNNPGKQREVRDFMHTNCISIMAVLESHVWDDMLSSICDSTFRNWSWVSNRVYSPSGTRIIVAWNVRDVDVMPLEINEQFMHCQVKIRNSDDAFFVSFVYGVNREADRSALWSGLRKFKVIMGVKPWAILGDFNAMLFPHDALGGISRRNSAMASFFACVEDIEVFDANYSGIQFTWCQKPAEEGGLRRKLDRVLVNSEFVGSFPDSNARFFPRGVSDHSPAMLSFKSGLCLGGRPFKFDNFLVDHPLFLQTVSSVWSKVVEGTFMFRVTKKLKALKSPLRKLRGLYGNLPKRVADLKHELDVVQLACDMDPCNEDLIEDLTALRVAYLTASKDLEVSLLQRAKIKWMRDGDANTKFFHHAVRERRHLNQVQSIAKVDGTFVYDDLVLDAFVDHFKSFMGTVDDHVNPLVPIGSFMNQLSPSIALDMIRPITDEEIRLAMFGIGNDKAPGSDGFSSKFFKATWGIVGSDISVAIHNFFYRGHILKELNHTLLCMLPKKPNASSVVDFRPIACCTVLYKCISKIVVERIKPVLSSLVGNYQSAFIPGRRITDNILMAHELVVNYQRESGPPKCAFKIDIRKAYDMVNWRYLLNMLTGFGFHPVMVKWVEEMISTPTYSVSLNGTTRGFFPAARGIRQGDPLSPYLFTLIMEGFSMIFRNCINEAAEFGYHVGCQPIGITHLCFADDLFVFTRGDVASVEVLKKALDLFAMCSGLTASLDKSEIFFGNVPDSEQQAILNCLPFRKGTFPIRYLGVPLSPVTLRVADYGPLITKVRTRIQNWKSKFLSYGGRKQLVSSVLQSLQLYWMGVFVLPSVVIHEIEAMFRDFLWAHGSSSKGRCRVAWAEVCKTRENGGLGLRRMTTCNRALVSRNLWDILLEKNSLWTTWVKRYYLQSLDFWTCSKKPKWSWVFRKMMELRDTMKVFIRWRLGDGRSINAWEDCWLPCGFLAPLISYRRIHASGFHRNMSAREFLLATDGSWPEEWTTRFPQLLSFTLPVLSMEGDVVQWDDGDNHMADFSVARAYSSFDGRHDLVPWHGMVWYKGHVPKYSFCLWLACLRRHPTQDRLRSWKDDPPDLKCSLCDVCEDSHEHLFFSCPFALSIWREVKMEFTWSSFPDDWDNIMIAISDPAGANFSYVRKLVLAVSVYMVWCERNRRLFGRGSRTSIQIVREITSVVHARMELVKRGRLQSGR</sequence>
<feature type="domain" description="Reverse transcriptase" evidence="2">
    <location>
        <begin position="914"/>
        <end position="1193"/>
    </location>
</feature>
<proteinExistence type="predicted"/>
<feature type="compositionally biased region" description="Pro residues" evidence="1">
    <location>
        <begin position="417"/>
        <end position="427"/>
    </location>
</feature>
<dbReference type="EMBL" id="JARYMX010000011">
    <property type="protein sequence ID" value="KAJ9536723.1"/>
    <property type="molecule type" value="Genomic_DNA"/>
</dbReference>
<gene>
    <name evidence="3" type="ORF">OSB04_un000108</name>
</gene>
<evidence type="ECO:0000313" key="3">
    <source>
        <dbReference type="EMBL" id="KAJ9536723.1"/>
    </source>
</evidence>
<protein>
    <recommendedName>
        <fullName evidence="2">Reverse transcriptase domain-containing protein</fullName>
    </recommendedName>
</protein>
<dbReference type="InterPro" id="IPR043502">
    <property type="entry name" value="DNA/RNA_pol_sf"/>
</dbReference>
<feature type="region of interest" description="Disordered" evidence="1">
    <location>
        <begin position="304"/>
        <end position="326"/>
    </location>
</feature>
<dbReference type="PANTHER" id="PTHR33116">
    <property type="entry name" value="REVERSE TRANSCRIPTASE ZINC-BINDING DOMAIN-CONTAINING PROTEIN-RELATED-RELATED"/>
    <property type="match status" value="1"/>
</dbReference>
<reference evidence="3" key="1">
    <citation type="submission" date="2023-03" db="EMBL/GenBank/DDBJ databases">
        <title>Chromosome-scale reference genome and RAD-based genetic map of yellow starthistle (Centaurea solstitialis) reveal putative structural variation and QTLs associated with invader traits.</title>
        <authorList>
            <person name="Reatini B."/>
            <person name="Cang F.A."/>
            <person name="Jiang Q."/>
            <person name="Mckibben M.T.W."/>
            <person name="Barker M.S."/>
            <person name="Rieseberg L.H."/>
            <person name="Dlugosch K.M."/>
        </authorList>
    </citation>
    <scope>NUCLEOTIDE SEQUENCE</scope>
    <source>
        <strain evidence="3">CAN-66</strain>
        <tissue evidence="3">Leaf</tissue>
    </source>
</reference>
<dbReference type="Gene3D" id="3.60.10.10">
    <property type="entry name" value="Endonuclease/exonuclease/phosphatase"/>
    <property type="match status" value="1"/>
</dbReference>
<organism evidence="3 4">
    <name type="scientific">Centaurea solstitialis</name>
    <name type="common">yellow star-thistle</name>
    <dbReference type="NCBI Taxonomy" id="347529"/>
    <lineage>
        <taxon>Eukaryota</taxon>
        <taxon>Viridiplantae</taxon>
        <taxon>Streptophyta</taxon>
        <taxon>Embryophyta</taxon>
        <taxon>Tracheophyta</taxon>
        <taxon>Spermatophyta</taxon>
        <taxon>Magnoliopsida</taxon>
        <taxon>eudicotyledons</taxon>
        <taxon>Gunneridae</taxon>
        <taxon>Pentapetalae</taxon>
        <taxon>asterids</taxon>
        <taxon>campanulids</taxon>
        <taxon>Asterales</taxon>
        <taxon>Asteraceae</taxon>
        <taxon>Carduoideae</taxon>
        <taxon>Cardueae</taxon>
        <taxon>Centaureinae</taxon>
        <taxon>Centaurea</taxon>
    </lineage>
</organism>
<dbReference type="Proteomes" id="UP001172457">
    <property type="component" value="Unassembled WGS sequence"/>
</dbReference>
<dbReference type="PROSITE" id="PS50878">
    <property type="entry name" value="RT_POL"/>
    <property type="match status" value="1"/>
</dbReference>